<evidence type="ECO:0000256" key="6">
    <source>
        <dbReference type="ARBA" id="ARBA00023274"/>
    </source>
</evidence>
<comment type="caution">
    <text evidence="9">The sequence shown here is derived from an EMBL/GenBank/DDBJ whole genome shotgun (WGS) entry which is preliminary data.</text>
</comment>
<dbReference type="InterPro" id="IPR019192">
    <property type="entry name" value="Ribosomal_mL40"/>
</dbReference>
<comment type="similarity">
    <text evidence="2">Belongs to the mitochondrion-specific ribosomal protein mL40 family.</text>
</comment>
<accession>A0AAW1CPH3</accession>
<organism evidence="9 10">
    <name type="scientific">Rhynocoris fuscipes</name>
    <dbReference type="NCBI Taxonomy" id="488301"/>
    <lineage>
        <taxon>Eukaryota</taxon>
        <taxon>Metazoa</taxon>
        <taxon>Ecdysozoa</taxon>
        <taxon>Arthropoda</taxon>
        <taxon>Hexapoda</taxon>
        <taxon>Insecta</taxon>
        <taxon>Pterygota</taxon>
        <taxon>Neoptera</taxon>
        <taxon>Paraneoptera</taxon>
        <taxon>Hemiptera</taxon>
        <taxon>Heteroptera</taxon>
        <taxon>Panheteroptera</taxon>
        <taxon>Cimicomorpha</taxon>
        <taxon>Reduviidae</taxon>
        <taxon>Harpactorinae</taxon>
        <taxon>Harpactorini</taxon>
        <taxon>Rhynocoris</taxon>
    </lineage>
</organism>
<protein>
    <recommendedName>
        <fullName evidence="7">Large ribosomal subunit protein mL40</fullName>
    </recommendedName>
</protein>
<evidence type="ECO:0000313" key="9">
    <source>
        <dbReference type="EMBL" id="KAK9498165.1"/>
    </source>
</evidence>
<dbReference type="InterPro" id="IPR039145">
    <property type="entry name" value="Ribosomal_mL40_metazoa/plant"/>
</dbReference>
<evidence type="ECO:0000256" key="5">
    <source>
        <dbReference type="ARBA" id="ARBA00023128"/>
    </source>
</evidence>
<dbReference type="PANTHER" id="PTHR13359:SF2">
    <property type="entry name" value="LARGE RIBOSOMAL SUBUNIT PROTEIN ML40"/>
    <property type="match status" value="1"/>
</dbReference>
<evidence type="ECO:0000256" key="4">
    <source>
        <dbReference type="ARBA" id="ARBA00022980"/>
    </source>
</evidence>
<evidence type="ECO:0000256" key="1">
    <source>
        <dbReference type="ARBA" id="ARBA00004173"/>
    </source>
</evidence>
<comment type="subcellular location">
    <subcellularLocation>
        <location evidence="1">Mitochondrion</location>
    </subcellularLocation>
</comment>
<dbReference type="Gene3D" id="6.10.250.3440">
    <property type="match status" value="1"/>
</dbReference>
<evidence type="ECO:0000256" key="8">
    <source>
        <dbReference type="SAM" id="MobiDB-lite"/>
    </source>
</evidence>
<dbReference type="PANTHER" id="PTHR13359">
    <property type="entry name" value="39S RIBOSOMAL PROTEIN L40, MITOCHONDRIAL"/>
    <property type="match status" value="1"/>
</dbReference>
<dbReference type="Proteomes" id="UP001461498">
    <property type="component" value="Unassembled WGS sequence"/>
</dbReference>
<sequence length="191" mass="22516">MELYNGFWQSIVKRCFHSVTSPLFIKCTDALCAEPLKKKKRLDPAIIKQREERKKRRLEKQIRRLEKNVRQFKPISECEIPLEIINNRKLHERTIAINREIIDKRLSVFKQWSQLKVNQNLKDALMIDRISASHRRALDNLKLVSPFLYKAAIEAESNFLPFKAVGPVETPPIEKFDSPDGEYNDISKKWD</sequence>
<evidence type="ECO:0000256" key="3">
    <source>
        <dbReference type="ARBA" id="ARBA00022946"/>
    </source>
</evidence>
<dbReference type="GO" id="GO:0005762">
    <property type="term" value="C:mitochondrial large ribosomal subunit"/>
    <property type="evidence" value="ECO:0007669"/>
    <property type="project" value="InterPro"/>
</dbReference>
<dbReference type="EMBL" id="JAPXFL010000013">
    <property type="protein sequence ID" value="KAK9498165.1"/>
    <property type="molecule type" value="Genomic_DNA"/>
</dbReference>
<proteinExistence type="inferred from homology"/>
<dbReference type="Pfam" id="PF09812">
    <property type="entry name" value="MRP-L28"/>
    <property type="match status" value="1"/>
</dbReference>
<reference evidence="9 10" key="1">
    <citation type="submission" date="2022-12" db="EMBL/GenBank/DDBJ databases">
        <title>Chromosome-level genome assembly of true bugs.</title>
        <authorList>
            <person name="Ma L."/>
            <person name="Li H."/>
        </authorList>
    </citation>
    <scope>NUCLEOTIDE SEQUENCE [LARGE SCALE GENOMIC DNA]</scope>
    <source>
        <strain evidence="9">Lab_2022b</strain>
    </source>
</reference>
<evidence type="ECO:0000313" key="10">
    <source>
        <dbReference type="Proteomes" id="UP001461498"/>
    </source>
</evidence>
<evidence type="ECO:0000256" key="2">
    <source>
        <dbReference type="ARBA" id="ARBA00009360"/>
    </source>
</evidence>
<gene>
    <name evidence="9" type="ORF">O3M35_004042</name>
</gene>
<keyword evidence="3" id="KW-0809">Transit peptide</keyword>
<keyword evidence="4" id="KW-0689">Ribosomal protein</keyword>
<keyword evidence="10" id="KW-1185">Reference proteome</keyword>
<evidence type="ECO:0000256" key="7">
    <source>
        <dbReference type="ARBA" id="ARBA00035192"/>
    </source>
</evidence>
<feature type="region of interest" description="Disordered" evidence="8">
    <location>
        <begin position="171"/>
        <end position="191"/>
    </location>
</feature>
<name>A0AAW1CPH3_9HEMI</name>
<keyword evidence="5" id="KW-0496">Mitochondrion</keyword>
<keyword evidence="6" id="KW-0687">Ribonucleoprotein</keyword>
<dbReference type="AlphaFoldDB" id="A0AAW1CPH3"/>